<sequence>MVNSRPDSGVRLSRSYSSDSNLQDNCNNKRGDKGGAGGPTLPPKLKKQKYQKVRLLDDPFDWSQLPADEEGAELSKEARIWKVYVGETDKWDAETADGWNKSLDVLLVF</sequence>
<dbReference type="EMBL" id="CAJMWW010000120">
    <property type="protein sequence ID" value="CAE6447369.1"/>
    <property type="molecule type" value="Genomic_DNA"/>
</dbReference>
<dbReference type="InterPro" id="IPR045338">
    <property type="entry name" value="DUF6535"/>
</dbReference>
<evidence type="ECO:0000259" key="2">
    <source>
        <dbReference type="Pfam" id="PF20153"/>
    </source>
</evidence>
<reference evidence="3" key="1">
    <citation type="submission" date="2021-01" db="EMBL/GenBank/DDBJ databases">
        <authorList>
            <person name="Kaushik A."/>
        </authorList>
    </citation>
    <scope>NUCLEOTIDE SEQUENCE</scope>
    <source>
        <strain evidence="3">AG3-T5</strain>
    </source>
</reference>
<feature type="domain" description="DUF6535" evidence="2">
    <location>
        <begin position="81"/>
        <end position="109"/>
    </location>
</feature>
<name>A0A8H3GDB6_9AGAM</name>
<comment type="caution">
    <text evidence="3">The sequence shown here is derived from an EMBL/GenBank/DDBJ whole genome shotgun (WGS) entry which is preliminary data.</text>
</comment>
<evidence type="ECO:0000313" key="3">
    <source>
        <dbReference type="EMBL" id="CAE6447369.1"/>
    </source>
</evidence>
<dbReference type="AlphaFoldDB" id="A0A8H3GDB6"/>
<evidence type="ECO:0000256" key="1">
    <source>
        <dbReference type="SAM" id="MobiDB-lite"/>
    </source>
</evidence>
<feature type="non-terminal residue" evidence="3">
    <location>
        <position position="1"/>
    </location>
</feature>
<proteinExistence type="predicted"/>
<dbReference type="Proteomes" id="UP000663841">
    <property type="component" value="Unassembled WGS sequence"/>
</dbReference>
<accession>A0A8H3GDB6</accession>
<organism evidence="3 4">
    <name type="scientific">Rhizoctonia solani</name>
    <dbReference type="NCBI Taxonomy" id="456999"/>
    <lineage>
        <taxon>Eukaryota</taxon>
        <taxon>Fungi</taxon>
        <taxon>Dikarya</taxon>
        <taxon>Basidiomycota</taxon>
        <taxon>Agaricomycotina</taxon>
        <taxon>Agaricomycetes</taxon>
        <taxon>Cantharellales</taxon>
        <taxon>Ceratobasidiaceae</taxon>
        <taxon>Rhizoctonia</taxon>
    </lineage>
</organism>
<protein>
    <recommendedName>
        <fullName evidence="2">DUF6535 domain-containing protein</fullName>
    </recommendedName>
</protein>
<gene>
    <name evidence="3" type="ORF">RDB_LOCUS116714</name>
</gene>
<feature type="compositionally biased region" description="Polar residues" evidence="1">
    <location>
        <begin position="14"/>
        <end position="26"/>
    </location>
</feature>
<feature type="region of interest" description="Disordered" evidence="1">
    <location>
        <begin position="1"/>
        <end position="47"/>
    </location>
</feature>
<evidence type="ECO:0000313" key="4">
    <source>
        <dbReference type="Proteomes" id="UP000663841"/>
    </source>
</evidence>
<dbReference type="Pfam" id="PF20153">
    <property type="entry name" value="DUF6535"/>
    <property type="match status" value="1"/>
</dbReference>